<accession>A0AAN7RE99</accession>
<dbReference type="Proteomes" id="UP001346149">
    <property type="component" value="Unassembled WGS sequence"/>
</dbReference>
<dbReference type="AlphaFoldDB" id="A0AAN7RE99"/>
<reference evidence="2 3" key="1">
    <citation type="journal article" date="2023" name="Hortic Res">
        <title>Pangenome of water caltrop reveals structural variations and asymmetric subgenome divergence after allopolyploidization.</title>
        <authorList>
            <person name="Zhang X."/>
            <person name="Chen Y."/>
            <person name="Wang L."/>
            <person name="Yuan Y."/>
            <person name="Fang M."/>
            <person name="Shi L."/>
            <person name="Lu R."/>
            <person name="Comes H.P."/>
            <person name="Ma Y."/>
            <person name="Chen Y."/>
            <person name="Huang G."/>
            <person name="Zhou Y."/>
            <person name="Zheng Z."/>
            <person name="Qiu Y."/>
        </authorList>
    </citation>
    <scope>NUCLEOTIDE SEQUENCE [LARGE SCALE GENOMIC DNA]</scope>
    <source>
        <strain evidence="2">F231</strain>
    </source>
</reference>
<name>A0AAN7RE99_TRANT</name>
<dbReference type="EMBL" id="JAXQNO010000003">
    <property type="protein sequence ID" value="KAK4800282.1"/>
    <property type="molecule type" value="Genomic_DNA"/>
</dbReference>
<dbReference type="PANTHER" id="PTHR38370">
    <property type="entry name" value="BETA-1,4-XYLOSIDASE"/>
    <property type="match status" value="1"/>
</dbReference>
<gene>
    <name evidence="2" type="ORF">SAY86_020769</name>
</gene>
<feature type="region of interest" description="Disordered" evidence="1">
    <location>
        <begin position="35"/>
        <end position="93"/>
    </location>
</feature>
<proteinExistence type="predicted"/>
<protein>
    <submittedName>
        <fullName evidence="2">Uncharacterized protein</fullName>
    </submittedName>
</protein>
<sequence length="113" mass="12433">MEGLIPYLLQAVKKQRPQHAYRCLSDSSNRSYHLIAGNESFNGSSHRRNASEPLPPLTASSLESSQQRADIGSQVLSHGTNRASSPVSAGPNFLGKSYDYKNLNTFSHLHHGR</sequence>
<evidence type="ECO:0000256" key="1">
    <source>
        <dbReference type="SAM" id="MobiDB-lite"/>
    </source>
</evidence>
<feature type="compositionally biased region" description="Polar residues" evidence="1">
    <location>
        <begin position="58"/>
        <end position="87"/>
    </location>
</feature>
<comment type="caution">
    <text evidence="2">The sequence shown here is derived from an EMBL/GenBank/DDBJ whole genome shotgun (WGS) entry which is preliminary data.</text>
</comment>
<keyword evidence="3" id="KW-1185">Reference proteome</keyword>
<dbReference type="PANTHER" id="PTHR38370:SF1">
    <property type="entry name" value="BETA-1,4-XYLOSIDASE"/>
    <property type="match status" value="1"/>
</dbReference>
<evidence type="ECO:0000313" key="3">
    <source>
        <dbReference type="Proteomes" id="UP001346149"/>
    </source>
</evidence>
<evidence type="ECO:0000313" key="2">
    <source>
        <dbReference type="EMBL" id="KAK4800282.1"/>
    </source>
</evidence>
<organism evidence="2 3">
    <name type="scientific">Trapa natans</name>
    <name type="common">Water chestnut</name>
    <dbReference type="NCBI Taxonomy" id="22666"/>
    <lineage>
        <taxon>Eukaryota</taxon>
        <taxon>Viridiplantae</taxon>
        <taxon>Streptophyta</taxon>
        <taxon>Embryophyta</taxon>
        <taxon>Tracheophyta</taxon>
        <taxon>Spermatophyta</taxon>
        <taxon>Magnoliopsida</taxon>
        <taxon>eudicotyledons</taxon>
        <taxon>Gunneridae</taxon>
        <taxon>Pentapetalae</taxon>
        <taxon>rosids</taxon>
        <taxon>malvids</taxon>
        <taxon>Myrtales</taxon>
        <taxon>Lythraceae</taxon>
        <taxon>Trapa</taxon>
    </lineage>
</organism>